<evidence type="ECO:0000313" key="2">
    <source>
        <dbReference type="Proteomes" id="UP000828941"/>
    </source>
</evidence>
<proteinExistence type="predicted"/>
<comment type="caution">
    <text evidence="1">The sequence shown here is derived from an EMBL/GenBank/DDBJ whole genome shotgun (WGS) entry which is preliminary data.</text>
</comment>
<organism evidence="1 2">
    <name type="scientific">Bauhinia variegata</name>
    <name type="common">Purple orchid tree</name>
    <name type="synonym">Phanera variegata</name>
    <dbReference type="NCBI Taxonomy" id="167791"/>
    <lineage>
        <taxon>Eukaryota</taxon>
        <taxon>Viridiplantae</taxon>
        <taxon>Streptophyta</taxon>
        <taxon>Embryophyta</taxon>
        <taxon>Tracheophyta</taxon>
        <taxon>Spermatophyta</taxon>
        <taxon>Magnoliopsida</taxon>
        <taxon>eudicotyledons</taxon>
        <taxon>Gunneridae</taxon>
        <taxon>Pentapetalae</taxon>
        <taxon>rosids</taxon>
        <taxon>fabids</taxon>
        <taxon>Fabales</taxon>
        <taxon>Fabaceae</taxon>
        <taxon>Cercidoideae</taxon>
        <taxon>Cercideae</taxon>
        <taxon>Bauhiniinae</taxon>
        <taxon>Bauhinia</taxon>
    </lineage>
</organism>
<dbReference type="Proteomes" id="UP000828941">
    <property type="component" value="Chromosome 5"/>
</dbReference>
<dbReference type="EMBL" id="CM039430">
    <property type="protein sequence ID" value="KAI4344482.1"/>
    <property type="molecule type" value="Genomic_DNA"/>
</dbReference>
<accession>A0ACB9P7J4</accession>
<protein>
    <submittedName>
        <fullName evidence="1">Uncharacterized protein</fullName>
    </submittedName>
</protein>
<reference evidence="1 2" key="1">
    <citation type="journal article" date="2022" name="DNA Res.">
        <title>Chromosomal-level genome assembly of the orchid tree Bauhinia variegata (Leguminosae; Cercidoideae) supports the allotetraploid origin hypothesis of Bauhinia.</title>
        <authorList>
            <person name="Zhong Y."/>
            <person name="Chen Y."/>
            <person name="Zheng D."/>
            <person name="Pang J."/>
            <person name="Liu Y."/>
            <person name="Luo S."/>
            <person name="Meng S."/>
            <person name="Qian L."/>
            <person name="Wei D."/>
            <person name="Dai S."/>
            <person name="Zhou R."/>
        </authorList>
    </citation>
    <scope>NUCLEOTIDE SEQUENCE [LARGE SCALE GENOMIC DNA]</scope>
    <source>
        <strain evidence="1">BV-YZ2020</strain>
    </source>
</reference>
<name>A0ACB9P7J4_BAUVA</name>
<sequence>MVMDLRQAFAGLLTLSMFMMLGNMVKKDHFDSLDVNIPATAVGQYGAVGVTGQSLATVSHLSKGHSQGLKPCWNPPALKEAEQSKGFVIFSLTNGPEYHLSQVADAVVVARYLGATLVLPDIRSSKPGYKMNFGDIYDVNKFINSLGGFVRVTKAQPPQVSHGKVALVKVPNRPSERYILTKIQPIFKSMGVLKIESYFPSINVTMEEEKKNLDSLACQAMFGSLQLQPELQEVADSMIHKLRTWSQNLNGEFVAVDLRTEESVMPPAKKGKFLNSESSEIEKAIDFYICSHSDVIVASVPGLWYDNVFGVRIGFGKTQILVPDEIKSTSASPFDYISPYVSQRTHFAYSCFCEFHEPHA</sequence>
<evidence type="ECO:0000313" key="1">
    <source>
        <dbReference type="EMBL" id="KAI4344482.1"/>
    </source>
</evidence>
<gene>
    <name evidence="1" type="ORF">L6164_011703</name>
</gene>
<keyword evidence="2" id="KW-1185">Reference proteome</keyword>